<dbReference type="RefSeq" id="WP_167336332.1">
    <property type="nucleotide sequence ID" value="NZ_CAWMDY010000048.1"/>
</dbReference>
<gene>
    <name evidence="1" type="ORF">JYA62_04565</name>
</gene>
<proteinExistence type="predicted"/>
<dbReference type="Proteomes" id="UP000779070">
    <property type="component" value="Unassembled WGS sequence"/>
</dbReference>
<organism evidence="1 2">
    <name type="scientific">Vibrio neptunius</name>
    <dbReference type="NCBI Taxonomy" id="170651"/>
    <lineage>
        <taxon>Bacteria</taxon>
        <taxon>Pseudomonadati</taxon>
        <taxon>Pseudomonadota</taxon>
        <taxon>Gammaproteobacteria</taxon>
        <taxon>Vibrionales</taxon>
        <taxon>Vibrionaceae</taxon>
        <taxon>Vibrio</taxon>
    </lineage>
</organism>
<evidence type="ECO:0000313" key="1">
    <source>
        <dbReference type="EMBL" id="MBN3576940.1"/>
    </source>
</evidence>
<sequence length="53" mass="6147">MNSKQFELFKQQIKTLSPQQLHKLRGEITETLEGSNRVLITDEEQKLIASLFS</sequence>
<accession>A0ABS2ZXG6</accession>
<keyword evidence="2" id="KW-1185">Reference proteome</keyword>
<dbReference type="GeneID" id="88759384"/>
<dbReference type="EMBL" id="JAFHLB010000004">
    <property type="protein sequence ID" value="MBN3576940.1"/>
    <property type="molecule type" value="Genomic_DNA"/>
</dbReference>
<name>A0ABS2ZXG6_9VIBR</name>
<protein>
    <submittedName>
        <fullName evidence="1">Uncharacterized protein</fullName>
    </submittedName>
</protein>
<evidence type="ECO:0000313" key="2">
    <source>
        <dbReference type="Proteomes" id="UP000779070"/>
    </source>
</evidence>
<reference evidence="1 2" key="1">
    <citation type="submission" date="2021-02" db="EMBL/GenBank/DDBJ databases">
        <title>Draft Genome Sequences of 5 Vibrio neptunius Strains Isolated From of Bivalve Hatcheries.</title>
        <authorList>
            <person name="Galvis F."/>
            <person name="Barja J.L."/>
            <person name="Lemos M.L."/>
            <person name="Balado M."/>
        </authorList>
    </citation>
    <scope>NUCLEOTIDE SEQUENCE [LARGE SCALE GENOMIC DNA]</scope>
    <source>
        <strain evidence="1 2">PP-145.98</strain>
    </source>
</reference>
<comment type="caution">
    <text evidence="1">The sequence shown here is derived from an EMBL/GenBank/DDBJ whole genome shotgun (WGS) entry which is preliminary data.</text>
</comment>